<dbReference type="RefSeq" id="WP_105959147.1">
    <property type="nucleotide sequence ID" value="NZ_PVNS01000007.1"/>
</dbReference>
<dbReference type="InterPro" id="IPR001387">
    <property type="entry name" value="Cro/C1-type_HTH"/>
</dbReference>
<keyword evidence="4" id="KW-1185">Reference proteome</keyword>
<dbReference type="SMART" id="SM00530">
    <property type="entry name" value="HTH_XRE"/>
    <property type="match status" value="1"/>
</dbReference>
<name>A0A2P6MHC4_ALKUR</name>
<dbReference type="AlphaFoldDB" id="A0A2P6MHC4"/>
<sequence>MQMIGERIRSFRRKQEWTQQELAEKLQLSKSTISNYEKGIREPNAETLVALSRLFDVTLDELFGIERGESRLLPQTEAEKTLVAEMLEVYRKERKNAE</sequence>
<keyword evidence="1" id="KW-0238">DNA-binding</keyword>
<dbReference type="CDD" id="cd00093">
    <property type="entry name" value="HTH_XRE"/>
    <property type="match status" value="1"/>
</dbReference>
<dbReference type="PANTHER" id="PTHR46558">
    <property type="entry name" value="TRACRIPTIONAL REGULATORY PROTEIN-RELATED-RELATED"/>
    <property type="match status" value="1"/>
</dbReference>
<evidence type="ECO:0000256" key="1">
    <source>
        <dbReference type="ARBA" id="ARBA00023125"/>
    </source>
</evidence>
<dbReference type="PANTHER" id="PTHR46558:SF14">
    <property type="entry name" value="HTH-TYPE TRANSCRIPTIONAL REGULATOR ANSR"/>
    <property type="match status" value="1"/>
</dbReference>
<dbReference type="PROSITE" id="PS50943">
    <property type="entry name" value="HTH_CROC1"/>
    <property type="match status" value="1"/>
</dbReference>
<gene>
    <name evidence="3" type="ORF">C6I21_09150</name>
</gene>
<proteinExistence type="predicted"/>
<dbReference type="InterPro" id="IPR010982">
    <property type="entry name" value="Lambda_DNA-bd_dom_sf"/>
</dbReference>
<dbReference type="EMBL" id="PVNS01000007">
    <property type="protein sequence ID" value="PRO65678.1"/>
    <property type="molecule type" value="Genomic_DNA"/>
</dbReference>
<dbReference type="SUPFAM" id="SSF47413">
    <property type="entry name" value="lambda repressor-like DNA-binding domains"/>
    <property type="match status" value="1"/>
</dbReference>
<reference evidence="3 4" key="1">
    <citation type="submission" date="2018-03" db="EMBL/GenBank/DDBJ databases">
        <title>Bacillus urumqiensis sp. nov., a moderately haloalkaliphilic bacterium isolated from a salt lake.</title>
        <authorList>
            <person name="Zhao B."/>
            <person name="Liao Z."/>
        </authorList>
    </citation>
    <scope>NUCLEOTIDE SEQUENCE [LARGE SCALE GENOMIC DNA]</scope>
    <source>
        <strain evidence="3 4">BZ-SZ-XJ18</strain>
    </source>
</reference>
<evidence type="ECO:0000313" key="4">
    <source>
        <dbReference type="Proteomes" id="UP000243650"/>
    </source>
</evidence>
<comment type="caution">
    <text evidence="3">The sequence shown here is derived from an EMBL/GenBank/DDBJ whole genome shotgun (WGS) entry which is preliminary data.</text>
</comment>
<evidence type="ECO:0000259" key="2">
    <source>
        <dbReference type="PROSITE" id="PS50943"/>
    </source>
</evidence>
<evidence type="ECO:0000313" key="3">
    <source>
        <dbReference type="EMBL" id="PRO65678.1"/>
    </source>
</evidence>
<dbReference type="GO" id="GO:0003677">
    <property type="term" value="F:DNA binding"/>
    <property type="evidence" value="ECO:0007669"/>
    <property type="project" value="UniProtKB-KW"/>
</dbReference>
<protein>
    <submittedName>
        <fullName evidence="3">XRE family transcriptional regulator</fullName>
    </submittedName>
</protein>
<dbReference type="Proteomes" id="UP000243650">
    <property type="component" value="Unassembled WGS sequence"/>
</dbReference>
<feature type="domain" description="HTH cro/C1-type" evidence="2">
    <location>
        <begin position="8"/>
        <end position="62"/>
    </location>
</feature>
<organism evidence="3 4">
    <name type="scientific">Alkalicoccus urumqiensis</name>
    <name type="common">Bacillus urumqiensis</name>
    <dbReference type="NCBI Taxonomy" id="1548213"/>
    <lineage>
        <taxon>Bacteria</taxon>
        <taxon>Bacillati</taxon>
        <taxon>Bacillota</taxon>
        <taxon>Bacilli</taxon>
        <taxon>Bacillales</taxon>
        <taxon>Bacillaceae</taxon>
        <taxon>Alkalicoccus</taxon>
    </lineage>
</organism>
<dbReference type="Pfam" id="PF01381">
    <property type="entry name" value="HTH_3"/>
    <property type="match status" value="1"/>
</dbReference>
<accession>A0A2P6MHC4</accession>
<dbReference type="OrthoDB" id="72638at2"/>
<dbReference type="Gene3D" id="1.10.260.40">
    <property type="entry name" value="lambda repressor-like DNA-binding domains"/>
    <property type="match status" value="1"/>
</dbReference>